<name>A0ABQ1MQD8_9BURK</name>
<accession>A0ABQ1MQD8</accession>
<comment type="caution">
    <text evidence="2">The sequence shown here is derived from an EMBL/GenBank/DDBJ whole genome shotgun (WGS) entry which is preliminary data.</text>
</comment>
<feature type="compositionally biased region" description="Basic and acidic residues" evidence="1">
    <location>
        <begin position="1"/>
        <end position="16"/>
    </location>
</feature>
<evidence type="ECO:0000313" key="2">
    <source>
        <dbReference type="EMBL" id="GGC44869.1"/>
    </source>
</evidence>
<sequence>MRHESSGQVAKAERKPATALTTQQQVAKRLELSRTARAVNRPSVSQQPEWNGVRRSVEDDTVGRASSWLDWSAQPLRSHVTTRAAVPVDTDWNARMTQRRITDNPDAFQLDRGKQ</sequence>
<proteinExistence type="predicted"/>
<dbReference type="Proteomes" id="UP000602004">
    <property type="component" value="Unassembled WGS sequence"/>
</dbReference>
<dbReference type="EMBL" id="BMHL01000005">
    <property type="protein sequence ID" value="GGC44869.1"/>
    <property type="molecule type" value="Genomic_DNA"/>
</dbReference>
<reference evidence="3" key="1">
    <citation type="journal article" date="2019" name="Int. J. Syst. Evol. Microbiol.">
        <title>The Global Catalogue of Microorganisms (GCM) 10K type strain sequencing project: providing services to taxonomists for standard genome sequencing and annotation.</title>
        <authorList>
            <consortium name="The Broad Institute Genomics Platform"/>
            <consortium name="The Broad Institute Genome Sequencing Center for Infectious Disease"/>
            <person name="Wu L."/>
            <person name="Ma J."/>
        </authorList>
    </citation>
    <scope>NUCLEOTIDE SEQUENCE [LARGE SCALE GENOMIC DNA]</scope>
    <source>
        <strain evidence="3">CGMCC 1.15103</strain>
    </source>
</reference>
<protein>
    <submittedName>
        <fullName evidence="2">Uncharacterized protein</fullName>
    </submittedName>
</protein>
<feature type="region of interest" description="Disordered" evidence="1">
    <location>
        <begin position="1"/>
        <end position="61"/>
    </location>
</feature>
<keyword evidence="3" id="KW-1185">Reference proteome</keyword>
<gene>
    <name evidence="2" type="ORF">GCM10011400_34970</name>
</gene>
<evidence type="ECO:0000256" key="1">
    <source>
        <dbReference type="SAM" id="MobiDB-lite"/>
    </source>
</evidence>
<organism evidence="2 3">
    <name type="scientific">Paraburkholderia caffeinilytica</name>
    <dbReference type="NCBI Taxonomy" id="1761016"/>
    <lineage>
        <taxon>Bacteria</taxon>
        <taxon>Pseudomonadati</taxon>
        <taxon>Pseudomonadota</taxon>
        <taxon>Betaproteobacteria</taxon>
        <taxon>Burkholderiales</taxon>
        <taxon>Burkholderiaceae</taxon>
        <taxon>Paraburkholderia</taxon>
    </lineage>
</organism>
<evidence type="ECO:0000313" key="3">
    <source>
        <dbReference type="Proteomes" id="UP000602004"/>
    </source>
</evidence>